<dbReference type="Proteomes" id="UP000807504">
    <property type="component" value="Unassembled WGS sequence"/>
</dbReference>
<gene>
    <name evidence="1" type="ORF">HNY73_006071</name>
</gene>
<protein>
    <submittedName>
        <fullName evidence="1">Uncharacterized protein</fullName>
    </submittedName>
</protein>
<organism evidence="1 2">
    <name type="scientific">Argiope bruennichi</name>
    <name type="common">Wasp spider</name>
    <name type="synonym">Aranea bruennichi</name>
    <dbReference type="NCBI Taxonomy" id="94029"/>
    <lineage>
        <taxon>Eukaryota</taxon>
        <taxon>Metazoa</taxon>
        <taxon>Ecdysozoa</taxon>
        <taxon>Arthropoda</taxon>
        <taxon>Chelicerata</taxon>
        <taxon>Arachnida</taxon>
        <taxon>Araneae</taxon>
        <taxon>Araneomorphae</taxon>
        <taxon>Entelegynae</taxon>
        <taxon>Araneoidea</taxon>
        <taxon>Araneidae</taxon>
        <taxon>Argiope</taxon>
    </lineage>
</organism>
<proteinExistence type="predicted"/>
<evidence type="ECO:0000313" key="1">
    <source>
        <dbReference type="EMBL" id="KAF8791153.1"/>
    </source>
</evidence>
<dbReference type="AlphaFoldDB" id="A0A8T0FR10"/>
<comment type="caution">
    <text evidence="1">The sequence shown here is derived from an EMBL/GenBank/DDBJ whole genome shotgun (WGS) entry which is preliminary data.</text>
</comment>
<name>A0A8T0FR10_ARGBR</name>
<keyword evidence="2" id="KW-1185">Reference proteome</keyword>
<evidence type="ECO:0000313" key="2">
    <source>
        <dbReference type="Proteomes" id="UP000807504"/>
    </source>
</evidence>
<dbReference type="EMBL" id="JABXBU010000011">
    <property type="protein sequence ID" value="KAF8791153.1"/>
    <property type="molecule type" value="Genomic_DNA"/>
</dbReference>
<accession>A0A8T0FR10</accession>
<sequence length="461" mass="53961">MSKKTCRKRPLQQRLGWGVLESIDKEEKILKRNVWFGGKDKEILIKRLKLPNADIVAEAEEAKCVKANKDYFWTWELFATDIYRRPTATNAKSPYFFSYAFHHDGIAIATFNKGKEPKVERIKESFDNSSHHWDKKFHPFIQNQWVYSTYCESSVVALPPVTWASNQFRIVTDDAGIGILLTKGLLYIGVHFYSTGTGENYEDFGFRLFFRLRKMHADQSELLQKIIDTQMGRITPQTETHYGDPGTSIMDPDESTDFWNNSFLRTEHPLKQILSIEDSEQKNKRLRNNDEIQTANMTEEVIPPADRLYRKLTDEKTEIGDAVDGETDSKDREMFMDASRDFVLHLYLNDDEVEEYNVRRKQCWESEDPVKCKKNLDEEFKKKVSERMKSRTTISELTLEMYKATISSLMHVLNCFSKHAGLPDKQCKNDYKQNCTWVRIPEILDCNIINDKDDIPHAYQY</sequence>
<reference evidence="1" key="2">
    <citation type="submission" date="2020-06" db="EMBL/GenBank/DDBJ databases">
        <authorList>
            <person name="Sheffer M."/>
        </authorList>
    </citation>
    <scope>NUCLEOTIDE SEQUENCE</scope>
</reference>
<reference evidence="1" key="1">
    <citation type="journal article" date="2020" name="bioRxiv">
        <title>Chromosome-level reference genome of the European wasp spider Argiope bruennichi: a resource for studies on range expansion and evolutionary adaptation.</title>
        <authorList>
            <person name="Sheffer M.M."/>
            <person name="Hoppe A."/>
            <person name="Krehenwinkel H."/>
            <person name="Uhl G."/>
            <person name="Kuss A.W."/>
            <person name="Jensen L."/>
            <person name="Jensen C."/>
            <person name="Gillespie R.G."/>
            <person name="Hoff K.J."/>
            <person name="Prost S."/>
        </authorList>
    </citation>
    <scope>NUCLEOTIDE SEQUENCE</scope>
</reference>